<accession>W4L3X8</accession>
<keyword evidence="3" id="KW-1185">Reference proteome</keyword>
<proteinExistence type="predicted"/>
<protein>
    <recommendedName>
        <fullName evidence="4">Transposase IS66 zinc-finger binding domain-containing protein</fullName>
    </recommendedName>
</protein>
<sequence length="155" mass="17347">MPDPTEGITDVNDLPAPQVVAYNRDHQQTPCPRCEQPASRHKSGKRTLHDLGNLDTGHPVDLLVAYSSHHCGYCKKHFNIDLTDLAPPGSHYTHRVIDLAVRVVVEDGLPYRSASWHLWRDHRVFVPFGTLQNWVEAAGKKGPELYPRRVSGLGA</sequence>
<name>W4L3X8_ENTF1</name>
<comment type="caution">
    <text evidence="2">The sequence shown here is derived from an EMBL/GenBank/DDBJ whole genome shotgun (WGS) entry which is preliminary data.</text>
</comment>
<evidence type="ECO:0008006" key="4">
    <source>
        <dbReference type="Google" id="ProtNLM"/>
    </source>
</evidence>
<dbReference type="HOGENOM" id="CLU_1692268_0_0_7"/>
<organism evidence="2 3">
    <name type="scientific">Entotheonella factor</name>
    <dbReference type="NCBI Taxonomy" id="1429438"/>
    <lineage>
        <taxon>Bacteria</taxon>
        <taxon>Pseudomonadati</taxon>
        <taxon>Nitrospinota/Tectimicrobiota group</taxon>
        <taxon>Candidatus Tectimicrobiota</taxon>
        <taxon>Candidatus Entotheonellia</taxon>
        <taxon>Candidatus Entotheonellales</taxon>
        <taxon>Candidatus Entotheonellaceae</taxon>
        <taxon>Candidatus Entotheonella</taxon>
    </lineage>
</organism>
<evidence type="ECO:0000313" key="2">
    <source>
        <dbReference type="EMBL" id="ETW92365.1"/>
    </source>
</evidence>
<evidence type="ECO:0000313" key="3">
    <source>
        <dbReference type="Proteomes" id="UP000019141"/>
    </source>
</evidence>
<evidence type="ECO:0000256" key="1">
    <source>
        <dbReference type="SAM" id="MobiDB-lite"/>
    </source>
</evidence>
<reference evidence="2 3" key="1">
    <citation type="journal article" date="2014" name="Nature">
        <title>An environmental bacterial taxon with a large and distinct metabolic repertoire.</title>
        <authorList>
            <person name="Wilson M.C."/>
            <person name="Mori T."/>
            <person name="Ruckert C."/>
            <person name="Uria A.R."/>
            <person name="Helf M.J."/>
            <person name="Takada K."/>
            <person name="Gernert C."/>
            <person name="Steffens U.A."/>
            <person name="Heycke N."/>
            <person name="Schmitt S."/>
            <person name="Rinke C."/>
            <person name="Helfrich E.J."/>
            <person name="Brachmann A.O."/>
            <person name="Gurgui C."/>
            <person name="Wakimoto T."/>
            <person name="Kracht M."/>
            <person name="Crusemann M."/>
            <person name="Hentschel U."/>
            <person name="Abe I."/>
            <person name="Matsunaga S."/>
            <person name="Kalinowski J."/>
            <person name="Takeyama H."/>
            <person name="Piel J."/>
        </authorList>
    </citation>
    <scope>NUCLEOTIDE SEQUENCE [LARGE SCALE GENOMIC DNA]</scope>
    <source>
        <strain evidence="3">TSY1</strain>
    </source>
</reference>
<gene>
    <name evidence="2" type="ORF">ETSY1_43955</name>
</gene>
<dbReference type="AlphaFoldDB" id="W4L3X8"/>
<dbReference type="EMBL" id="AZHW01001514">
    <property type="protein sequence ID" value="ETW92365.1"/>
    <property type="molecule type" value="Genomic_DNA"/>
</dbReference>
<dbReference type="Proteomes" id="UP000019141">
    <property type="component" value="Unassembled WGS sequence"/>
</dbReference>
<feature type="region of interest" description="Disordered" evidence="1">
    <location>
        <begin position="25"/>
        <end position="51"/>
    </location>
</feature>